<comment type="caution">
    <text evidence="4">The sequence shown here is derived from an EMBL/GenBank/DDBJ whole genome shotgun (WGS) entry which is preliminary data.</text>
</comment>
<sequence>MIGSLLPPAARSVQSFTPRLDITLSPREEALIAGAVPKRRNEFTTVRACAHEALAALGLAPVPLLPDERGAPGWPPGIVGSMTHCAGYAAATVAHAHEIAALGIDAEPNCPLPEGMLEAITLPEERSALASLAALPASAAEPAWDRLLFSAKESVYKAWYPVTRRRLNFQEAFLEFAPDGTFTARVLVPAPPGLARMRGRWAADSSHVLTAVAVEQA</sequence>
<dbReference type="InterPro" id="IPR037143">
    <property type="entry name" value="4-PPantetheinyl_Trfase_dom_sf"/>
</dbReference>
<protein>
    <submittedName>
        <fullName evidence="4">4'-phosphopantetheinyl transferase</fullName>
    </submittedName>
</protein>
<keyword evidence="5" id="KW-1185">Reference proteome</keyword>
<evidence type="ECO:0000259" key="2">
    <source>
        <dbReference type="Pfam" id="PF01648"/>
    </source>
</evidence>
<name>A0ABW6Y2T3_9ACTN</name>
<gene>
    <name evidence="4" type="ORF">ACFY8C_38050</name>
</gene>
<dbReference type="PRINTS" id="PR01399">
    <property type="entry name" value="ENTSNTHTASED"/>
</dbReference>
<accession>A0ABW6Y2T3</accession>
<reference evidence="4 5" key="1">
    <citation type="submission" date="2024-10" db="EMBL/GenBank/DDBJ databases">
        <title>The Natural Products Discovery Center: Release of the First 8490 Sequenced Strains for Exploring Actinobacteria Biosynthetic Diversity.</title>
        <authorList>
            <person name="Kalkreuter E."/>
            <person name="Kautsar S.A."/>
            <person name="Yang D."/>
            <person name="Bader C.D."/>
            <person name="Teijaro C.N."/>
            <person name="Fluegel L."/>
            <person name="Davis C.M."/>
            <person name="Simpson J.R."/>
            <person name="Lauterbach L."/>
            <person name="Steele A.D."/>
            <person name="Gui C."/>
            <person name="Meng S."/>
            <person name="Li G."/>
            <person name="Viehrig K."/>
            <person name="Ye F."/>
            <person name="Su P."/>
            <person name="Kiefer A.F."/>
            <person name="Nichols A."/>
            <person name="Cepeda A.J."/>
            <person name="Yan W."/>
            <person name="Fan B."/>
            <person name="Jiang Y."/>
            <person name="Adhikari A."/>
            <person name="Zheng C.-J."/>
            <person name="Schuster L."/>
            <person name="Cowan T.M."/>
            <person name="Smanski M.J."/>
            <person name="Chevrette M.G."/>
            <person name="De Carvalho L.P.S."/>
            <person name="Shen B."/>
        </authorList>
    </citation>
    <scope>NUCLEOTIDE SEQUENCE [LARGE SCALE GENOMIC DNA]</scope>
    <source>
        <strain evidence="4 5">NPDC012605</strain>
    </source>
</reference>
<dbReference type="GO" id="GO:0016740">
    <property type="term" value="F:transferase activity"/>
    <property type="evidence" value="ECO:0007669"/>
    <property type="project" value="UniProtKB-KW"/>
</dbReference>
<organism evidence="4 5">
    <name type="scientific">Streptomyces flavochromogenes</name>
    <dbReference type="NCBI Taxonomy" id="68199"/>
    <lineage>
        <taxon>Bacteria</taxon>
        <taxon>Bacillati</taxon>
        <taxon>Actinomycetota</taxon>
        <taxon>Actinomycetes</taxon>
        <taxon>Kitasatosporales</taxon>
        <taxon>Streptomycetaceae</taxon>
        <taxon>Streptomyces</taxon>
    </lineage>
</organism>
<evidence type="ECO:0000256" key="1">
    <source>
        <dbReference type="ARBA" id="ARBA00022679"/>
    </source>
</evidence>
<dbReference type="InterPro" id="IPR008278">
    <property type="entry name" value="4-PPantetheinyl_Trfase_dom"/>
</dbReference>
<evidence type="ECO:0000259" key="3">
    <source>
        <dbReference type="Pfam" id="PF17837"/>
    </source>
</evidence>
<evidence type="ECO:0000313" key="5">
    <source>
        <dbReference type="Proteomes" id="UP001602370"/>
    </source>
</evidence>
<keyword evidence="1 4" id="KW-0808">Transferase</keyword>
<dbReference type="Proteomes" id="UP001602370">
    <property type="component" value="Unassembled WGS sequence"/>
</dbReference>
<dbReference type="InterPro" id="IPR003542">
    <property type="entry name" value="Enbac_synth_compD-like"/>
</dbReference>
<feature type="domain" description="4'-phosphopantetheinyl transferase" evidence="2">
    <location>
        <begin position="102"/>
        <end position="191"/>
    </location>
</feature>
<dbReference type="EMBL" id="JBIBDZ010000018">
    <property type="protein sequence ID" value="MFF5924088.1"/>
    <property type="molecule type" value="Genomic_DNA"/>
</dbReference>
<dbReference type="Pfam" id="PF01648">
    <property type="entry name" value="ACPS"/>
    <property type="match status" value="1"/>
</dbReference>
<dbReference type="InterPro" id="IPR041354">
    <property type="entry name" value="4PPT_N"/>
</dbReference>
<dbReference type="RefSeq" id="WP_388311862.1">
    <property type="nucleotide sequence ID" value="NZ_JBIBDZ010000018.1"/>
</dbReference>
<evidence type="ECO:0000313" key="4">
    <source>
        <dbReference type="EMBL" id="MFF5924088.1"/>
    </source>
</evidence>
<dbReference type="PANTHER" id="PTHR38096:SF1">
    <property type="entry name" value="ENTEROBACTIN SYNTHASE COMPONENT D"/>
    <property type="match status" value="1"/>
</dbReference>
<feature type="domain" description="4'-phosphopantetheinyl transferase N-terminal" evidence="3">
    <location>
        <begin position="28"/>
        <end position="94"/>
    </location>
</feature>
<dbReference type="Pfam" id="PF17837">
    <property type="entry name" value="4PPT_N"/>
    <property type="match status" value="1"/>
</dbReference>
<dbReference type="SUPFAM" id="SSF56214">
    <property type="entry name" value="4'-phosphopantetheinyl transferase"/>
    <property type="match status" value="1"/>
</dbReference>
<proteinExistence type="predicted"/>
<dbReference type="PANTHER" id="PTHR38096">
    <property type="entry name" value="ENTEROBACTIN SYNTHASE COMPONENT D"/>
    <property type="match status" value="1"/>
</dbReference>